<evidence type="ECO:0000256" key="2">
    <source>
        <dbReference type="ARBA" id="ARBA00022723"/>
    </source>
</evidence>
<organism evidence="6 7">
    <name type="scientific">Campylobacter geochelonis</name>
    <dbReference type="NCBI Taxonomy" id="1780362"/>
    <lineage>
        <taxon>Bacteria</taxon>
        <taxon>Pseudomonadati</taxon>
        <taxon>Campylobacterota</taxon>
        <taxon>Epsilonproteobacteria</taxon>
        <taxon>Campylobacterales</taxon>
        <taxon>Campylobacteraceae</taxon>
        <taxon>Campylobacter</taxon>
    </lineage>
</organism>
<keyword evidence="7" id="KW-1185">Reference proteome</keyword>
<dbReference type="InterPro" id="IPR017896">
    <property type="entry name" value="4Fe4S_Fe-S-bd"/>
</dbReference>
<dbReference type="GO" id="GO:0046872">
    <property type="term" value="F:metal ion binding"/>
    <property type="evidence" value="ECO:0007669"/>
    <property type="project" value="UniProtKB-KW"/>
</dbReference>
<dbReference type="PANTHER" id="PTHR43177:SF9">
    <property type="entry name" value="PROTEIN NRFC"/>
    <property type="match status" value="1"/>
</dbReference>
<evidence type="ECO:0000313" key="7">
    <source>
        <dbReference type="Proteomes" id="UP000069632"/>
    </source>
</evidence>
<keyword evidence="3" id="KW-0408">Iron</keyword>
<dbReference type="Pfam" id="PF13247">
    <property type="entry name" value="Fer4_11"/>
    <property type="match status" value="1"/>
</dbReference>
<evidence type="ECO:0000256" key="1">
    <source>
        <dbReference type="ARBA" id="ARBA00022485"/>
    </source>
</evidence>
<dbReference type="AlphaFoldDB" id="A0A128EHR5"/>
<dbReference type="PANTHER" id="PTHR43177">
    <property type="entry name" value="PROTEIN NRFC"/>
    <property type="match status" value="1"/>
</dbReference>
<sequence>MSKFQKGFLFDQNFCIGCKACEIACQVYHQQDEFINWRVVDTFIVNEDGMEKELFLSHSCHHCEEPECMRVCPSEAISKRKDGIVEINRDKCIGCGYCEQSCSYGAITLMGKDKKAQKCNLCAERLDEGELPACVAGCPCDTLKLVDIFVADSAKMQKDCVGFKDLGFKPSIRFYPKFRAQYYDKKVKL</sequence>
<dbReference type="PROSITE" id="PS51379">
    <property type="entry name" value="4FE4S_FER_2"/>
    <property type="match status" value="3"/>
</dbReference>
<feature type="domain" description="4Fe-4S ferredoxin-type" evidence="5">
    <location>
        <begin position="83"/>
        <end position="112"/>
    </location>
</feature>
<dbReference type="Proteomes" id="UP000069632">
    <property type="component" value="Unassembled WGS sequence"/>
</dbReference>
<evidence type="ECO:0000256" key="4">
    <source>
        <dbReference type="ARBA" id="ARBA00023014"/>
    </source>
</evidence>
<dbReference type="EMBL" id="FIZP01000007">
    <property type="protein sequence ID" value="CZE48425.1"/>
    <property type="molecule type" value="Genomic_DNA"/>
</dbReference>
<dbReference type="CDD" id="cd16371">
    <property type="entry name" value="DMSOR_beta_like"/>
    <property type="match status" value="1"/>
</dbReference>
<protein>
    <submittedName>
        <fullName evidence="6">Ubiquinol cytochrome C oxidoreductase, cytochrome b subunit</fullName>
    </submittedName>
</protein>
<dbReference type="OrthoDB" id="9789030at2"/>
<evidence type="ECO:0000313" key="6">
    <source>
        <dbReference type="EMBL" id="CZE48425.1"/>
    </source>
</evidence>
<gene>
    <name evidence="6" type="primary">fbcH</name>
    <name evidence="6" type="ORF">ERS672216_01411</name>
</gene>
<keyword evidence="4" id="KW-0411">Iron-sulfur</keyword>
<evidence type="ECO:0000259" key="5">
    <source>
        <dbReference type="PROSITE" id="PS51379"/>
    </source>
</evidence>
<accession>A0A128EHR5</accession>
<dbReference type="GO" id="GO:0051539">
    <property type="term" value="F:4 iron, 4 sulfur cluster binding"/>
    <property type="evidence" value="ECO:0007669"/>
    <property type="project" value="UniProtKB-KW"/>
</dbReference>
<dbReference type="RefSeq" id="WP_075540365.1">
    <property type="nucleotide sequence ID" value="NZ_CP053844.1"/>
</dbReference>
<keyword evidence="1" id="KW-0004">4Fe-4S</keyword>
<reference evidence="6 7" key="1">
    <citation type="submission" date="2016-02" db="EMBL/GenBank/DDBJ databases">
        <authorList>
            <consortium name="Pathogen Informatics"/>
        </authorList>
    </citation>
    <scope>NUCLEOTIDE SEQUENCE [LARGE SCALE GENOMIC DNA]</scope>
    <source>
        <strain evidence="6 7">RC20</strain>
    </source>
</reference>
<feature type="domain" description="4Fe-4S ferredoxin-type" evidence="5">
    <location>
        <begin position="6"/>
        <end position="25"/>
    </location>
</feature>
<proteinExistence type="predicted"/>
<evidence type="ECO:0000256" key="3">
    <source>
        <dbReference type="ARBA" id="ARBA00023004"/>
    </source>
</evidence>
<name>A0A128EHR5_9BACT</name>
<dbReference type="SUPFAM" id="SSF54862">
    <property type="entry name" value="4Fe-4S ferredoxins"/>
    <property type="match status" value="1"/>
</dbReference>
<dbReference type="Gene3D" id="3.30.70.20">
    <property type="match status" value="2"/>
</dbReference>
<keyword evidence="2" id="KW-0479">Metal-binding</keyword>
<feature type="domain" description="4Fe-4S ferredoxin-type" evidence="5">
    <location>
        <begin position="51"/>
        <end position="82"/>
    </location>
</feature>
<dbReference type="InterPro" id="IPR050954">
    <property type="entry name" value="ET_IronSulfur_Cluster-Binding"/>
</dbReference>